<dbReference type="InterPro" id="IPR050103">
    <property type="entry name" value="Class-III_PLP-dep_AT"/>
</dbReference>
<comment type="cofactor">
    <cofactor evidence="1">
        <name>pyridoxal 5'-phosphate</name>
        <dbReference type="ChEBI" id="CHEBI:597326"/>
    </cofactor>
</comment>
<evidence type="ECO:0000256" key="3">
    <source>
        <dbReference type="ARBA" id="ARBA00022679"/>
    </source>
</evidence>
<evidence type="ECO:0000313" key="7">
    <source>
        <dbReference type="Proteomes" id="UP001484239"/>
    </source>
</evidence>
<sequence length="460" mass="47099">MSDAFGTLLPRLVTPVPGPRSHALADRLRAVESRNVTWLADDFPVFWEEALGANVRDADGNVFVDLTAAFGVALPGHRAPEVVRALEAQAGRLIHGMGDVHPPTAKVRLLEALAALMPWPDARTILTSSGSEAVEAALKTARLSSGRPGVVAFQGGYHGLTLGSLAATSRADFRAPVAERLYPGVVHLPFPVDTAPGAGGPVGRDPGTAEVGAVLARLDRLLDSGTPGGPVGTVIVEPVQARGGVRPLPQAFARALAERARRHGLVIVADEIFTGLGRCGAPLASPRVGLDPDIVCVGKVLGGGMPLSACVAPARVMDAWPASDGEALHTSTFLGHPLSCAAGEAVLALVAGGLAARAARLGEALVSGLEAALADLIEADRVALRSMGLLIGLELREADGRPRPGAGAAVAGRMLGRGWLVLPAGETGAVLELSPPAVLTGEQVAAAVRVVEEAVREELP</sequence>
<dbReference type="CDD" id="cd00610">
    <property type="entry name" value="OAT_like"/>
    <property type="match status" value="1"/>
</dbReference>
<dbReference type="InterPro" id="IPR015421">
    <property type="entry name" value="PyrdxlP-dep_Trfase_major"/>
</dbReference>
<keyword evidence="2 6" id="KW-0032">Aminotransferase</keyword>
<keyword evidence="3" id="KW-0808">Transferase</keyword>
<accession>A0ABU9E4L2</accession>
<dbReference type="InterPro" id="IPR049704">
    <property type="entry name" value="Aminotrans_3_PPA_site"/>
</dbReference>
<dbReference type="Pfam" id="PF00202">
    <property type="entry name" value="Aminotran_3"/>
    <property type="match status" value="1"/>
</dbReference>
<name>A0ABU9E4L2_9BACT</name>
<comment type="caution">
    <text evidence="6">The sequence shown here is derived from an EMBL/GenBank/DDBJ whole genome shotgun (WGS) entry which is preliminary data.</text>
</comment>
<dbReference type="InterPro" id="IPR005814">
    <property type="entry name" value="Aminotrans_3"/>
</dbReference>
<dbReference type="PANTHER" id="PTHR11986:SF79">
    <property type="entry name" value="ACETYLORNITHINE AMINOTRANSFERASE, MITOCHONDRIAL"/>
    <property type="match status" value="1"/>
</dbReference>
<proteinExistence type="inferred from homology"/>
<dbReference type="PIRSF" id="PIRSF000521">
    <property type="entry name" value="Transaminase_4ab_Lys_Orn"/>
    <property type="match status" value="1"/>
</dbReference>
<evidence type="ECO:0000256" key="5">
    <source>
        <dbReference type="RuleBase" id="RU003560"/>
    </source>
</evidence>
<keyword evidence="4 5" id="KW-0663">Pyridoxal phosphate</keyword>
<dbReference type="PANTHER" id="PTHR11986">
    <property type="entry name" value="AMINOTRANSFERASE CLASS III"/>
    <property type="match status" value="1"/>
</dbReference>
<dbReference type="SUPFAM" id="SSF53383">
    <property type="entry name" value="PLP-dependent transferases"/>
    <property type="match status" value="1"/>
</dbReference>
<dbReference type="InterPro" id="IPR015424">
    <property type="entry name" value="PyrdxlP-dep_Trfase"/>
</dbReference>
<organism evidence="6 7">
    <name type="scientific">Gaopeijia maritima</name>
    <dbReference type="NCBI Taxonomy" id="3119007"/>
    <lineage>
        <taxon>Bacteria</taxon>
        <taxon>Pseudomonadati</taxon>
        <taxon>Gemmatimonadota</taxon>
        <taxon>Longimicrobiia</taxon>
        <taxon>Gaopeijiales</taxon>
        <taxon>Gaopeijiaceae</taxon>
        <taxon>Gaopeijia</taxon>
    </lineage>
</organism>
<dbReference type="GO" id="GO:0008483">
    <property type="term" value="F:transaminase activity"/>
    <property type="evidence" value="ECO:0007669"/>
    <property type="project" value="UniProtKB-KW"/>
</dbReference>
<gene>
    <name evidence="6" type="ORF">WI372_01635</name>
</gene>
<evidence type="ECO:0000256" key="4">
    <source>
        <dbReference type="ARBA" id="ARBA00022898"/>
    </source>
</evidence>
<dbReference type="Gene3D" id="3.40.640.10">
    <property type="entry name" value="Type I PLP-dependent aspartate aminotransferase-like (Major domain)"/>
    <property type="match status" value="1"/>
</dbReference>
<evidence type="ECO:0000256" key="2">
    <source>
        <dbReference type="ARBA" id="ARBA00022576"/>
    </source>
</evidence>
<reference evidence="6 7" key="1">
    <citation type="submission" date="2024-02" db="EMBL/GenBank/DDBJ databases">
        <title>A novel Gemmatimonadota bacterium.</title>
        <authorList>
            <person name="Du Z.-J."/>
            <person name="Ye Y.-Q."/>
        </authorList>
    </citation>
    <scope>NUCLEOTIDE SEQUENCE [LARGE SCALE GENOMIC DNA]</scope>
    <source>
        <strain evidence="6 7">DH-20</strain>
    </source>
</reference>
<dbReference type="EMBL" id="JBBHLI010000001">
    <property type="protein sequence ID" value="MEK9499681.1"/>
    <property type="molecule type" value="Genomic_DNA"/>
</dbReference>
<dbReference type="RefSeq" id="WP_405286251.1">
    <property type="nucleotide sequence ID" value="NZ_JBBHLI010000001.1"/>
</dbReference>
<dbReference type="Proteomes" id="UP001484239">
    <property type="component" value="Unassembled WGS sequence"/>
</dbReference>
<dbReference type="PROSITE" id="PS00600">
    <property type="entry name" value="AA_TRANSFER_CLASS_3"/>
    <property type="match status" value="1"/>
</dbReference>
<comment type="similarity">
    <text evidence="5">Belongs to the class-III pyridoxal-phosphate-dependent aminotransferase family.</text>
</comment>
<keyword evidence="7" id="KW-1185">Reference proteome</keyword>
<dbReference type="InterPro" id="IPR015422">
    <property type="entry name" value="PyrdxlP-dep_Trfase_small"/>
</dbReference>
<protein>
    <submittedName>
        <fullName evidence="6">Aminotransferase class III-fold pyridoxal phosphate-dependent enzyme</fullName>
    </submittedName>
</protein>
<evidence type="ECO:0000313" key="6">
    <source>
        <dbReference type="EMBL" id="MEK9499681.1"/>
    </source>
</evidence>
<dbReference type="Gene3D" id="3.90.1150.10">
    <property type="entry name" value="Aspartate Aminotransferase, domain 1"/>
    <property type="match status" value="1"/>
</dbReference>
<evidence type="ECO:0000256" key="1">
    <source>
        <dbReference type="ARBA" id="ARBA00001933"/>
    </source>
</evidence>